<evidence type="ECO:0008006" key="4">
    <source>
        <dbReference type="Google" id="ProtNLM"/>
    </source>
</evidence>
<evidence type="ECO:0000313" key="3">
    <source>
        <dbReference type="Proteomes" id="UP000011131"/>
    </source>
</evidence>
<dbReference type="EMBL" id="CP004025">
    <property type="protein sequence ID" value="AGC41394.1"/>
    <property type="molecule type" value="Genomic_DNA"/>
</dbReference>
<evidence type="ECO:0000256" key="1">
    <source>
        <dbReference type="SAM" id="SignalP"/>
    </source>
</evidence>
<sequence>MTRNSSGGRCKSTMWAVSSLAALLLPMVGGAEAPNVSEATEGNPVVERFGEPTGPAIPPLNLGGMIGVDVTPTQPQAPITQGPKVDVMADPKRTQTLEGNVVEMKGDVLYVQDDTGTVIPLDMQALRLKERPKPGERVVADYQIENEVDNMATSLHALR</sequence>
<accession>L7U4F2</accession>
<protein>
    <recommendedName>
        <fullName evidence="4">DUF5666 domain-containing protein</fullName>
    </recommendedName>
</protein>
<gene>
    <name evidence="2" type="ordered locus">MYSTI_00035</name>
</gene>
<dbReference type="AlphaFoldDB" id="L7U4F2"/>
<reference evidence="2 3" key="1">
    <citation type="journal article" date="2013" name="Genome Announc.">
        <title>Complete genome sequence of Myxococcus stipitatus strain DSM 14675, a fruiting myxobacterium.</title>
        <authorList>
            <person name="Huntley S."/>
            <person name="Kneip S."/>
            <person name="Treuner-Lange A."/>
            <person name="Sogaard-Andersen L."/>
        </authorList>
    </citation>
    <scope>NUCLEOTIDE SEQUENCE [LARGE SCALE GENOMIC DNA]</scope>
    <source>
        <strain evidence="3">DSM 14675 / JCM 12634 / Mx s8</strain>
    </source>
</reference>
<organism evidence="2 3">
    <name type="scientific">Myxococcus stipitatus (strain DSM 14675 / JCM 12634 / Mx s8)</name>
    <dbReference type="NCBI Taxonomy" id="1278073"/>
    <lineage>
        <taxon>Bacteria</taxon>
        <taxon>Pseudomonadati</taxon>
        <taxon>Myxococcota</taxon>
        <taxon>Myxococcia</taxon>
        <taxon>Myxococcales</taxon>
        <taxon>Cystobacterineae</taxon>
        <taxon>Myxococcaceae</taxon>
        <taxon>Myxococcus</taxon>
    </lineage>
</organism>
<keyword evidence="1" id="KW-0732">Signal</keyword>
<keyword evidence="3" id="KW-1185">Reference proteome</keyword>
<feature type="signal peptide" evidence="1">
    <location>
        <begin position="1"/>
        <end position="33"/>
    </location>
</feature>
<dbReference type="KEGG" id="msd:MYSTI_00035"/>
<feature type="chain" id="PRO_5003983987" description="DUF5666 domain-containing protein" evidence="1">
    <location>
        <begin position="34"/>
        <end position="159"/>
    </location>
</feature>
<proteinExistence type="predicted"/>
<evidence type="ECO:0000313" key="2">
    <source>
        <dbReference type="EMBL" id="AGC41394.1"/>
    </source>
</evidence>
<dbReference type="PATRIC" id="fig|1278073.3.peg.38"/>
<dbReference type="HOGENOM" id="CLU_143361_0_0_7"/>
<name>L7U4F2_MYXSD</name>
<dbReference type="Proteomes" id="UP000011131">
    <property type="component" value="Chromosome"/>
</dbReference>